<evidence type="ECO:0000313" key="1">
    <source>
        <dbReference type="EMBL" id="KAE9408392.1"/>
    </source>
</evidence>
<evidence type="ECO:0000313" key="2">
    <source>
        <dbReference type="Proteomes" id="UP000799118"/>
    </source>
</evidence>
<gene>
    <name evidence="1" type="ORF">BT96DRAFT_1103390</name>
</gene>
<dbReference type="EMBL" id="ML769391">
    <property type="protein sequence ID" value="KAE9408392.1"/>
    <property type="molecule type" value="Genomic_DNA"/>
</dbReference>
<protein>
    <submittedName>
        <fullName evidence="1">Uncharacterized protein</fullName>
    </submittedName>
</protein>
<proteinExistence type="predicted"/>
<accession>A0A6A4I8L0</accession>
<dbReference type="Proteomes" id="UP000799118">
    <property type="component" value="Unassembled WGS sequence"/>
</dbReference>
<dbReference type="AlphaFoldDB" id="A0A6A4I8L0"/>
<reference evidence="1" key="1">
    <citation type="journal article" date="2019" name="Environ. Microbiol.">
        <title>Fungal ecological strategies reflected in gene transcription - a case study of two litter decomposers.</title>
        <authorList>
            <person name="Barbi F."/>
            <person name="Kohler A."/>
            <person name="Barry K."/>
            <person name="Baskaran P."/>
            <person name="Daum C."/>
            <person name="Fauchery L."/>
            <person name="Ihrmark K."/>
            <person name="Kuo A."/>
            <person name="LaButti K."/>
            <person name="Lipzen A."/>
            <person name="Morin E."/>
            <person name="Grigoriev I.V."/>
            <person name="Henrissat B."/>
            <person name="Lindahl B."/>
            <person name="Martin F."/>
        </authorList>
    </citation>
    <scope>NUCLEOTIDE SEQUENCE</scope>
    <source>
        <strain evidence="1">JB14</strain>
    </source>
</reference>
<organism evidence="1 2">
    <name type="scientific">Gymnopus androsaceus JB14</name>
    <dbReference type="NCBI Taxonomy" id="1447944"/>
    <lineage>
        <taxon>Eukaryota</taxon>
        <taxon>Fungi</taxon>
        <taxon>Dikarya</taxon>
        <taxon>Basidiomycota</taxon>
        <taxon>Agaricomycotina</taxon>
        <taxon>Agaricomycetes</taxon>
        <taxon>Agaricomycetidae</taxon>
        <taxon>Agaricales</taxon>
        <taxon>Marasmiineae</taxon>
        <taxon>Omphalotaceae</taxon>
        <taxon>Gymnopus</taxon>
    </lineage>
</organism>
<dbReference type="OrthoDB" id="3247165at2759"/>
<keyword evidence="2" id="KW-1185">Reference proteome</keyword>
<name>A0A6A4I8L0_9AGAR</name>
<sequence length="178" mass="19949">MIFASDCAQLPPIGGERVSLYSRRKMEDVKTYSDHCAVIGKLLWHHVTYVVILCKNMRNTGESDMDVAFHQALENMRYKACTVGENKYKDEINRLGCIRFASDTQQELTVFFSDDTISPKAEKKKDSKSKNSKTSTINTISKDLQEVLWDLPPCAHDLHAPPALSLCHGMPVTSAEPG</sequence>